<proteinExistence type="predicted"/>
<dbReference type="Proteomes" id="UP001415857">
    <property type="component" value="Unassembled WGS sequence"/>
</dbReference>
<comment type="caution">
    <text evidence="5">The sequence shown here is derived from an EMBL/GenBank/DDBJ whole genome shotgun (WGS) entry which is preliminary data.</text>
</comment>
<accession>A0AAP0RS25</accession>
<dbReference type="InterPro" id="IPR021183">
    <property type="entry name" value="NatA_aux_su"/>
</dbReference>
<keyword evidence="6" id="KW-1185">Reference proteome</keyword>
<dbReference type="Gene3D" id="1.25.40.1040">
    <property type="match status" value="1"/>
</dbReference>
<evidence type="ECO:0000313" key="6">
    <source>
        <dbReference type="Proteomes" id="UP001415857"/>
    </source>
</evidence>
<dbReference type="Pfam" id="PF12569">
    <property type="entry name" value="NatA_aux_su"/>
    <property type="match status" value="1"/>
</dbReference>
<evidence type="ECO:0000313" key="5">
    <source>
        <dbReference type="EMBL" id="KAK9281000.1"/>
    </source>
</evidence>
<dbReference type="FunFam" id="1.25.40.1010:FF:000002">
    <property type="entry name" value="N-terminal acetyltransferase catalytic subunit (NAT1)"/>
    <property type="match status" value="1"/>
</dbReference>
<dbReference type="InterPro" id="IPR011990">
    <property type="entry name" value="TPR-like_helical_dom_sf"/>
</dbReference>
<gene>
    <name evidence="5" type="ORF">L1049_003891</name>
</gene>
<keyword evidence="2 3" id="KW-0802">TPR repeat</keyword>
<dbReference type="PIRSF" id="PIRSF000422">
    <property type="entry name" value="N-terminal-AcTrfase-A_aux_su"/>
    <property type="match status" value="1"/>
</dbReference>
<dbReference type="FunFam" id="1.25.40.1040:FF:000003">
    <property type="entry name" value="N-terminal acetyltransferase A, auxiliary subunit"/>
    <property type="match status" value="1"/>
</dbReference>
<name>A0AAP0RS25_LIQFO</name>
<feature type="compositionally biased region" description="Basic and acidic residues" evidence="4">
    <location>
        <begin position="604"/>
        <end position="620"/>
    </location>
</feature>
<protein>
    <submittedName>
        <fullName evidence="5">Uncharacterized protein</fullName>
    </submittedName>
</protein>
<sequence length="901" mass="102562">MGASLPPKEANLFKLIVKSYETKQYKKGLKAADAILKKFPDHGETLSMKGLTLNCMDRKAEAYELVRLGLKNDLKSHVCWHVYGLLYRSDREYREAIKCYRNALRIDPENIEILRDLSLLQAQMRDLAGFVETRQQLLTLKPNHRMNWIGFAVAHHLNSNGSKAIEILEAYEGTLEDDYPPDNERCEHGEMLLYKISLLEESGFLDRALEELHRKESKIVDKLAFKEQQVSLLVKLGLVEEGENLYRALLSMNPDNYRYYEGLQKCVGLFSENAQYSSDEIDRLDVLYKSLGQQYSWSSAVKRIPLDFLEGEKFREAVDYYIRPLLTKGVPSLFSDLSSLYDHPGKADILEKVILELEHSIRTTGGYPGREEKEPPSTLMWTLFLLAQHYDRRSQYNIALAKIDEAIEHTPTVIDLYSFKAQILKHVGDLAAAAALADEARCMDLADRYINSECVKRMLQADQVALAEKTAVLFTKDGDQHNNLHDMQCMWYELASGESYFRQGDLGRALKKFLAVEKHYADITEDQFDFHSYCLRKMTLRAYVEMLKFQDRLHSHAYFHKAAAGAIRCYIKLYDSPSKSAAEEDDEMSRLLPSQKKKMRQKQRKAEARAKKEAEVKNEESSASGVSKSGKRHVKPVDPDPNGEKLLQVEDPLLEATKYLKLLQKNSSDILETHLLSFEVNMRKQKILLAFQAVKQLLRLDADNPDSHRCLIRFFHKVGSMAAPVNDTEKLIWSVLEAERPTLSQLHEKSLIEANTFFLEKHEDSLMHRAAVAEMLFLLEPNKKAEAIKLIEDSTNNLVTRNGALGAIMKWKLKDCIAVHKLLGTVLADTDAASRWKARCAEHFIFSTYFEGSCSSAVPNSAHNQICKNPENGGANLPEAGERADSLAPNGKLEALKNLTI</sequence>
<organism evidence="5 6">
    <name type="scientific">Liquidambar formosana</name>
    <name type="common">Formosan gum</name>
    <dbReference type="NCBI Taxonomy" id="63359"/>
    <lineage>
        <taxon>Eukaryota</taxon>
        <taxon>Viridiplantae</taxon>
        <taxon>Streptophyta</taxon>
        <taxon>Embryophyta</taxon>
        <taxon>Tracheophyta</taxon>
        <taxon>Spermatophyta</taxon>
        <taxon>Magnoliopsida</taxon>
        <taxon>eudicotyledons</taxon>
        <taxon>Gunneridae</taxon>
        <taxon>Pentapetalae</taxon>
        <taxon>Saxifragales</taxon>
        <taxon>Altingiaceae</taxon>
        <taxon>Liquidambar</taxon>
    </lineage>
</organism>
<dbReference type="AlphaFoldDB" id="A0AAP0RS25"/>
<dbReference type="Pfam" id="PF13414">
    <property type="entry name" value="TPR_11"/>
    <property type="match status" value="1"/>
</dbReference>
<dbReference type="Gene3D" id="1.25.40.1010">
    <property type="match status" value="1"/>
</dbReference>
<evidence type="ECO:0000256" key="4">
    <source>
        <dbReference type="SAM" id="MobiDB-lite"/>
    </source>
</evidence>
<dbReference type="PROSITE" id="PS50005">
    <property type="entry name" value="TPR"/>
    <property type="match status" value="1"/>
</dbReference>
<keyword evidence="1" id="KW-0677">Repeat</keyword>
<reference evidence="5 6" key="1">
    <citation type="journal article" date="2024" name="Plant J.">
        <title>Genome sequences and population genomics reveal climatic adaptation and genomic divergence between two closely related sweetgum species.</title>
        <authorList>
            <person name="Xu W.Q."/>
            <person name="Ren C.Q."/>
            <person name="Zhang X.Y."/>
            <person name="Comes H.P."/>
            <person name="Liu X.H."/>
            <person name="Li Y.G."/>
            <person name="Kettle C.J."/>
            <person name="Jalonen R."/>
            <person name="Gaisberger H."/>
            <person name="Ma Y.Z."/>
            <person name="Qiu Y.X."/>
        </authorList>
    </citation>
    <scope>NUCLEOTIDE SEQUENCE [LARGE SCALE GENOMIC DNA]</scope>
    <source>
        <strain evidence="5">Hangzhou</strain>
    </source>
</reference>
<dbReference type="GO" id="GO:0005737">
    <property type="term" value="C:cytoplasm"/>
    <property type="evidence" value="ECO:0007669"/>
    <property type="project" value="UniProtKB-ARBA"/>
</dbReference>
<dbReference type="InterPro" id="IPR019734">
    <property type="entry name" value="TPR_rpt"/>
</dbReference>
<evidence type="ECO:0000256" key="1">
    <source>
        <dbReference type="ARBA" id="ARBA00022737"/>
    </source>
</evidence>
<dbReference type="PANTHER" id="PTHR22767">
    <property type="entry name" value="N-TERMINAL ACETYLTRANSFERASE-RELATED"/>
    <property type="match status" value="1"/>
</dbReference>
<evidence type="ECO:0000256" key="2">
    <source>
        <dbReference type="ARBA" id="ARBA00022803"/>
    </source>
</evidence>
<dbReference type="SMART" id="SM00028">
    <property type="entry name" value="TPR"/>
    <property type="match status" value="3"/>
</dbReference>
<evidence type="ECO:0000256" key="3">
    <source>
        <dbReference type="PROSITE-ProRule" id="PRU00339"/>
    </source>
</evidence>
<dbReference type="EMBL" id="JBBPBK010000007">
    <property type="protein sequence ID" value="KAK9281000.1"/>
    <property type="molecule type" value="Genomic_DNA"/>
</dbReference>
<feature type="repeat" description="TPR" evidence="3">
    <location>
        <begin position="77"/>
        <end position="110"/>
    </location>
</feature>
<dbReference type="SUPFAM" id="SSF48452">
    <property type="entry name" value="TPR-like"/>
    <property type="match status" value="2"/>
</dbReference>
<dbReference type="PANTHER" id="PTHR22767:SF2">
    <property type="entry name" value="N(ALPHA)-ACETYLTRANSFERASE 15_16, ISOFORM A"/>
    <property type="match status" value="1"/>
</dbReference>
<feature type="region of interest" description="Disordered" evidence="4">
    <location>
        <begin position="582"/>
        <end position="645"/>
    </location>
</feature>